<dbReference type="SMART" id="SM00577">
    <property type="entry name" value="CPDc"/>
    <property type="match status" value="1"/>
</dbReference>
<evidence type="ECO:0000259" key="6">
    <source>
        <dbReference type="PROSITE" id="PS50969"/>
    </source>
</evidence>
<dbReference type="NCBIfam" id="TIGR02251">
    <property type="entry name" value="HIF-SF_euk"/>
    <property type="match status" value="1"/>
</dbReference>
<dbReference type="Pfam" id="PF03031">
    <property type="entry name" value="NIF"/>
    <property type="match status" value="1"/>
</dbReference>
<dbReference type="InterPro" id="IPR011948">
    <property type="entry name" value="Dullard_phosphatase"/>
</dbReference>
<dbReference type="InterPro" id="IPR050365">
    <property type="entry name" value="TIM50"/>
</dbReference>
<evidence type="ECO:0000313" key="7">
    <source>
        <dbReference type="Ensembl" id="ENSSFOP00015026777.2"/>
    </source>
</evidence>
<reference evidence="7" key="3">
    <citation type="submission" date="2025-09" db="UniProtKB">
        <authorList>
            <consortium name="Ensembl"/>
        </authorList>
    </citation>
    <scope>IDENTIFICATION</scope>
</reference>
<comment type="similarity">
    <text evidence="4">Belongs to the CTDSPL2 family.</text>
</comment>
<proteinExistence type="inferred from homology"/>
<dbReference type="InterPro" id="IPR036412">
    <property type="entry name" value="HAD-like_sf"/>
</dbReference>
<dbReference type="KEGG" id="sfm:108935104"/>
<dbReference type="Proteomes" id="UP000694397">
    <property type="component" value="Chromosome 3"/>
</dbReference>
<organism evidence="7 8">
    <name type="scientific">Scleropages formosus</name>
    <name type="common">Asian bonytongue</name>
    <name type="synonym">Osteoglossum formosum</name>
    <dbReference type="NCBI Taxonomy" id="113540"/>
    <lineage>
        <taxon>Eukaryota</taxon>
        <taxon>Metazoa</taxon>
        <taxon>Chordata</taxon>
        <taxon>Craniata</taxon>
        <taxon>Vertebrata</taxon>
        <taxon>Euteleostomi</taxon>
        <taxon>Actinopterygii</taxon>
        <taxon>Neopterygii</taxon>
        <taxon>Teleostei</taxon>
        <taxon>Osteoglossocephala</taxon>
        <taxon>Osteoglossomorpha</taxon>
        <taxon>Osteoglossiformes</taxon>
        <taxon>Osteoglossidae</taxon>
        <taxon>Scleropages</taxon>
    </lineage>
</organism>
<dbReference type="GeneID" id="108935104"/>
<dbReference type="RefSeq" id="XP_018608911.2">
    <property type="nucleotide sequence ID" value="XM_018753395.2"/>
</dbReference>
<dbReference type="CDD" id="cd07521">
    <property type="entry name" value="HAD_FCP1-like"/>
    <property type="match status" value="1"/>
</dbReference>
<dbReference type="Gene3D" id="3.40.50.1000">
    <property type="entry name" value="HAD superfamily/HAD-like"/>
    <property type="match status" value="1"/>
</dbReference>
<dbReference type="InterPro" id="IPR004274">
    <property type="entry name" value="FCP1_dom"/>
</dbReference>
<dbReference type="AlphaFoldDB" id="A0A8C9S8W3"/>
<dbReference type="GeneTree" id="ENSGT01040000240503"/>
<feature type="compositionally biased region" description="Basic residues" evidence="5">
    <location>
        <begin position="76"/>
        <end position="89"/>
    </location>
</feature>
<feature type="region of interest" description="Disordered" evidence="5">
    <location>
        <begin position="1"/>
        <end position="127"/>
    </location>
</feature>
<dbReference type="OrthoDB" id="277011at2759"/>
<feature type="compositionally biased region" description="Polar residues" evidence="5">
    <location>
        <begin position="36"/>
        <end position="48"/>
    </location>
</feature>
<protein>
    <submittedName>
        <fullName evidence="7">CTD small phosphatase-like protein 2-B</fullName>
    </submittedName>
</protein>
<gene>
    <name evidence="7" type="primary">LOC108935104</name>
</gene>
<dbReference type="Ensembl" id="ENSSFOT00015027080.2">
    <property type="protein sequence ID" value="ENSSFOP00015026777.2"/>
    <property type="gene ID" value="ENSSFOG00015017210.2"/>
</dbReference>
<keyword evidence="2" id="KW-0904">Protein phosphatase</keyword>
<sequence>MILRSGRISVTQAATPRRPRQRATGGKKSARDDDGQQQQNGTAVTSRIDQTKSKEETLPDNHHAHPSEDEGAPTVVRRRRPRVRVRRRAATSEDSDVDAEFKTPIRSRQPKVRFKDDHSDSPKGPVRNIYSPIVRFLTPAKDSEKTLNYHSPAVKSPEDGMLSPQQFVFGYGFFPPSGEESADEIFNPYTFIKNVQSQSQTSKPFLRDIPLRTRSTPKATLVLDLDETLVFTSLSVIEDAEYTFRIFFQNHEYKVYMKLRPHVKEFLQSMSKIFEMLVYTSAKKEYAEKILNILDPQKKLFRHCLYQEDCLCVLGHYVKDLGLLQRDLAKTVAVDNAPHTFPYHQMNRIPIQSWTGDEQDKELLKLIPYLEELSEAEDFREALKMRYALPVDL</sequence>
<evidence type="ECO:0000256" key="4">
    <source>
        <dbReference type="ARBA" id="ARBA00038355"/>
    </source>
</evidence>
<evidence type="ECO:0000256" key="3">
    <source>
        <dbReference type="ARBA" id="ARBA00037324"/>
    </source>
</evidence>
<keyword evidence="8" id="KW-1185">Reference proteome</keyword>
<dbReference type="FunFam" id="3.40.50.1000:FF:000015">
    <property type="entry name" value="CTD small phosphatase-like protein 2"/>
    <property type="match status" value="1"/>
</dbReference>
<dbReference type="PANTHER" id="PTHR12210">
    <property type="entry name" value="DULLARD PROTEIN PHOSPHATASE"/>
    <property type="match status" value="1"/>
</dbReference>
<evidence type="ECO:0000256" key="1">
    <source>
        <dbReference type="ARBA" id="ARBA00022801"/>
    </source>
</evidence>
<accession>A0A8C9S8W3</accession>
<dbReference type="SUPFAM" id="SSF56784">
    <property type="entry name" value="HAD-like"/>
    <property type="match status" value="1"/>
</dbReference>
<dbReference type="InterPro" id="IPR023214">
    <property type="entry name" value="HAD_sf"/>
</dbReference>
<reference evidence="7" key="2">
    <citation type="submission" date="2025-08" db="UniProtKB">
        <authorList>
            <consortium name="Ensembl"/>
        </authorList>
    </citation>
    <scope>IDENTIFICATION</scope>
</reference>
<evidence type="ECO:0000256" key="5">
    <source>
        <dbReference type="SAM" id="MobiDB-lite"/>
    </source>
</evidence>
<feature type="compositionally biased region" description="Basic and acidic residues" evidence="5">
    <location>
        <begin position="49"/>
        <end position="68"/>
    </location>
</feature>
<evidence type="ECO:0000313" key="8">
    <source>
        <dbReference type="Proteomes" id="UP000694397"/>
    </source>
</evidence>
<evidence type="ECO:0000256" key="2">
    <source>
        <dbReference type="ARBA" id="ARBA00022912"/>
    </source>
</evidence>
<dbReference type="GO" id="GO:0004721">
    <property type="term" value="F:phosphoprotein phosphatase activity"/>
    <property type="evidence" value="ECO:0007669"/>
    <property type="project" value="UniProtKB-KW"/>
</dbReference>
<reference evidence="7 8" key="1">
    <citation type="submission" date="2019-04" db="EMBL/GenBank/DDBJ databases">
        <authorList>
            <consortium name="Wellcome Sanger Institute Data Sharing"/>
        </authorList>
    </citation>
    <scope>NUCLEOTIDE SEQUENCE [LARGE SCALE GENOMIC DNA]</scope>
</reference>
<feature type="domain" description="FCP1 homology" evidence="6">
    <location>
        <begin position="214"/>
        <end position="373"/>
    </location>
</feature>
<dbReference type="PROSITE" id="PS50969">
    <property type="entry name" value="FCP1"/>
    <property type="match status" value="1"/>
</dbReference>
<keyword evidence="1" id="KW-0378">Hydrolase</keyword>
<name>A0A8C9S8W3_SCLFO</name>
<dbReference type="GO" id="GO:0005634">
    <property type="term" value="C:nucleus"/>
    <property type="evidence" value="ECO:0007669"/>
    <property type="project" value="UniProtKB-ARBA"/>
</dbReference>
<comment type="function">
    <text evidence="3">Probable phosphatase.</text>
</comment>